<accession>A0AAN7J1S9</accession>
<evidence type="ECO:0000313" key="3">
    <source>
        <dbReference type="Proteomes" id="UP001324115"/>
    </source>
</evidence>
<gene>
    <name evidence="2" type="ORF">RGQ29_018516</name>
</gene>
<comment type="caution">
    <text evidence="2">The sequence shown here is derived from an EMBL/GenBank/DDBJ whole genome shotgun (WGS) entry which is preliminary data.</text>
</comment>
<evidence type="ECO:0000313" key="2">
    <source>
        <dbReference type="EMBL" id="KAK4594822.1"/>
    </source>
</evidence>
<protein>
    <recommendedName>
        <fullName evidence="1">Reverse transcriptase zinc-binding domain-containing protein</fullName>
    </recommendedName>
</protein>
<dbReference type="Pfam" id="PF13966">
    <property type="entry name" value="zf-RVT"/>
    <property type="match status" value="1"/>
</dbReference>
<feature type="domain" description="Reverse transcriptase zinc-binding" evidence="1">
    <location>
        <begin position="95"/>
        <end position="157"/>
    </location>
</feature>
<organism evidence="2 3">
    <name type="scientific">Quercus rubra</name>
    <name type="common">Northern red oak</name>
    <name type="synonym">Quercus borealis</name>
    <dbReference type="NCBI Taxonomy" id="3512"/>
    <lineage>
        <taxon>Eukaryota</taxon>
        <taxon>Viridiplantae</taxon>
        <taxon>Streptophyta</taxon>
        <taxon>Embryophyta</taxon>
        <taxon>Tracheophyta</taxon>
        <taxon>Spermatophyta</taxon>
        <taxon>Magnoliopsida</taxon>
        <taxon>eudicotyledons</taxon>
        <taxon>Gunneridae</taxon>
        <taxon>Pentapetalae</taxon>
        <taxon>rosids</taxon>
        <taxon>fabids</taxon>
        <taxon>Fagales</taxon>
        <taxon>Fagaceae</taxon>
        <taxon>Quercus</taxon>
    </lineage>
</organism>
<dbReference type="EMBL" id="JAXUIC010000004">
    <property type="protein sequence ID" value="KAK4594822.1"/>
    <property type="molecule type" value="Genomic_DNA"/>
</dbReference>
<proteinExistence type="predicted"/>
<keyword evidence="3" id="KW-1185">Reference proteome</keyword>
<sequence>MLFSLHEAVRTSRMTWCNPFRHRSTQSASFNQNDQNALGQPWVDRRSNKMSMCLDLHQDRSGWDIAKLWNFFESLVVDIIIISSPSLMLDLSRGQVWKSRLHERLKMHLWRIAANVLPTKDVISQFANFEVGCPLCNLSDESSFHLFALCPISKSLWFRSQRGVKTDSLGLASIHDLINFFFSPPFAEELTKCQRKDFLLFGAILCDVIWKQRNLSLFEGVAIKVEELSFRISKLFLEHKFARPFVSSQAILALSH</sequence>
<dbReference type="AlphaFoldDB" id="A0AAN7J1S9"/>
<evidence type="ECO:0000259" key="1">
    <source>
        <dbReference type="Pfam" id="PF13966"/>
    </source>
</evidence>
<name>A0AAN7J1S9_QUERU</name>
<dbReference type="Proteomes" id="UP001324115">
    <property type="component" value="Unassembled WGS sequence"/>
</dbReference>
<reference evidence="2 3" key="1">
    <citation type="journal article" date="2023" name="G3 (Bethesda)">
        <title>A haplotype-resolved chromosome-scale genome for Quercus rubra L. provides insights into the genetics of adaptive traits for red oak species.</title>
        <authorList>
            <person name="Kapoor B."/>
            <person name="Jenkins J."/>
            <person name="Schmutz J."/>
            <person name="Zhebentyayeva T."/>
            <person name="Kuelheim C."/>
            <person name="Coggeshall M."/>
            <person name="Heim C."/>
            <person name="Lasky J.R."/>
            <person name="Leites L."/>
            <person name="Islam-Faridi N."/>
            <person name="Romero-Severson J."/>
            <person name="DeLeo V.L."/>
            <person name="Lucas S.M."/>
            <person name="Lazic D."/>
            <person name="Gailing O."/>
            <person name="Carlson J."/>
            <person name="Staton M."/>
        </authorList>
    </citation>
    <scope>NUCLEOTIDE SEQUENCE [LARGE SCALE GENOMIC DNA]</scope>
    <source>
        <strain evidence="2">Pseudo-F2</strain>
    </source>
</reference>
<dbReference type="InterPro" id="IPR026960">
    <property type="entry name" value="RVT-Znf"/>
</dbReference>